<organism evidence="5">
    <name type="scientific">Vitis vinifera</name>
    <name type="common">Grape</name>
    <dbReference type="NCBI Taxonomy" id="29760"/>
    <lineage>
        <taxon>Eukaryota</taxon>
        <taxon>Viridiplantae</taxon>
        <taxon>Streptophyta</taxon>
        <taxon>Embryophyta</taxon>
        <taxon>Tracheophyta</taxon>
        <taxon>Spermatophyta</taxon>
        <taxon>Magnoliopsida</taxon>
        <taxon>eudicotyledons</taxon>
        <taxon>Gunneridae</taxon>
        <taxon>Pentapetalae</taxon>
        <taxon>rosids</taxon>
        <taxon>Vitales</taxon>
        <taxon>Vitaceae</taxon>
        <taxon>Viteae</taxon>
        <taxon>Vitis</taxon>
    </lineage>
</organism>
<dbReference type="EMBL" id="AM446461">
    <property type="protein sequence ID" value="CAN76414.1"/>
    <property type="molecule type" value="Genomic_DNA"/>
</dbReference>
<dbReference type="InterPro" id="IPR002885">
    <property type="entry name" value="PPR_rpt"/>
</dbReference>
<evidence type="ECO:0000256" key="2">
    <source>
        <dbReference type="ARBA" id="ARBA00022737"/>
    </source>
</evidence>
<dbReference type="PANTHER" id="PTHR47447">
    <property type="entry name" value="OS03G0856100 PROTEIN"/>
    <property type="match status" value="1"/>
</dbReference>
<feature type="compositionally biased region" description="Gly residues" evidence="4">
    <location>
        <begin position="1"/>
        <end position="10"/>
    </location>
</feature>
<dbReference type="NCBIfam" id="TIGR00756">
    <property type="entry name" value="PPR"/>
    <property type="match status" value="2"/>
</dbReference>
<protein>
    <recommendedName>
        <fullName evidence="6">Pentatricopeptide repeat-containing protein</fullName>
    </recommendedName>
</protein>
<dbReference type="PROSITE" id="PS51375">
    <property type="entry name" value="PPR"/>
    <property type="match status" value="1"/>
</dbReference>
<proteinExistence type="inferred from homology"/>
<reference evidence="5" key="1">
    <citation type="journal article" date="2007" name="PLoS ONE">
        <title>The first genome sequence of an elite grapevine cultivar (Pinot noir Vitis vinifera L.): coping with a highly heterozygous genome.</title>
        <authorList>
            <person name="Velasco R."/>
            <person name="Zharkikh A."/>
            <person name="Troggio M."/>
            <person name="Cartwright D.A."/>
            <person name="Cestaro A."/>
            <person name="Pruss D."/>
            <person name="Pindo M."/>
            <person name="FitzGerald L.M."/>
            <person name="Vezzulli S."/>
            <person name="Reid J."/>
            <person name="Malacarne G."/>
            <person name="Iliev D."/>
            <person name="Coppola G."/>
            <person name="Wardell B."/>
            <person name="Micheletti D."/>
            <person name="Macalma T."/>
            <person name="Facci M."/>
            <person name="Mitchell J.T."/>
            <person name="Perazzolli M."/>
            <person name="Eldredge G."/>
            <person name="Gatto P."/>
            <person name="Oyzerski R."/>
            <person name="Moretto M."/>
            <person name="Gutin N."/>
            <person name="Stefanini M."/>
            <person name="Chen Y."/>
            <person name="Segala C."/>
            <person name="Davenport C."/>
            <person name="Dematte L."/>
            <person name="Mraz A."/>
            <person name="Battilana J."/>
            <person name="Stormo K."/>
            <person name="Costa F."/>
            <person name="Tao Q."/>
            <person name="Si-Ammour A."/>
            <person name="Harkins T."/>
            <person name="Lackey A."/>
            <person name="Perbost C."/>
            <person name="Taillon B."/>
            <person name="Stella A."/>
            <person name="Solovyev V."/>
            <person name="Fawcett J.A."/>
            <person name="Sterck L."/>
            <person name="Vandepoele K."/>
            <person name="Grando S.M."/>
            <person name="Toppo S."/>
            <person name="Moser C."/>
            <person name="Lanchbury J."/>
            <person name="Bogden R."/>
            <person name="Skolnick M."/>
            <person name="Sgaramella V."/>
            <person name="Bhatnagar S.K."/>
            <person name="Fontana P."/>
            <person name="Gutin A."/>
            <person name="Van de Peer Y."/>
            <person name="Salamini F."/>
            <person name="Viola R."/>
        </authorList>
    </citation>
    <scope>NUCLEOTIDE SEQUENCE</scope>
</reference>
<name>A5B4N9_VITVI</name>
<evidence type="ECO:0008006" key="6">
    <source>
        <dbReference type="Google" id="ProtNLM"/>
    </source>
</evidence>
<sequence>MRSQGGGGGIDSHDARMVEDGDNGHENGDISNVAKSHDSFDSISTGTKDGNIVEEVDESSSVSSSLKSQNSRHLVEPLESCKFARFSLQYTAVEEKRLKMSDAMLFAYDRELYQCKLLRQWRRGPLILLDVESLDRNCGTSCTVYGMHYDGIVYEAVVTWNTLIDSHCKSGHHNKAEELFEAMQNSGCSPFTTTYNIMINSFGEQERWDDVKTLLGKMQISWDGCHSRTWGLHSHAQPWTTSPRRSPCCNTAPEKDPLSMSCNFKEVIHSPDSYINLRQHAAYKASDWKD</sequence>
<dbReference type="ExpressionAtlas" id="A5B4N9">
    <property type="expression patterns" value="baseline and differential"/>
</dbReference>
<keyword evidence="2" id="KW-0677">Repeat</keyword>
<evidence type="ECO:0000256" key="4">
    <source>
        <dbReference type="SAM" id="MobiDB-lite"/>
    </source>
</evidence>
<feature type="compositionally biased region" description="Basic and acidic residues" evidence="4">
    <location>
        <begin position="11"/>
        <end position="28"/>
    </location>
</feature>
<comment type="similarity">
    <text evidence="1">Belongs to the PPR family. P subfamily.</text>
</comment>
<dbReference type="PANTHER" id="PTHR47447:SF24">
    <property type="entry name" value="PENTATRICOPEPTIDE REPEAT-CONTAINING PROTEIN"/>
    <property type="match status" value="1"/>
</dbReference>
<gene>
    <name evidence="5" type="ORF">VITISV_038496</name>
</gene>
<feature type="repeat" description="PPR" evidence="3">
    <location>
        <begin position="156"/>
        <end position="190"/>
    </location>
</feature>
<feature type="region of interest" description="Disordered" evidence="4">
    <location>
        <begin position="1"/>
        <end position="68"/>
    </location>
</feature>
<accession>A5B4N9</accession>
<dbReference type="InterPro" id="IPR011990">
    <property type="entry name" value="TPR-like_helical_dom_sf"/>
</dbReference>
<dbReference type="Pfam" id="PF13041">
    <property type="entry name" value="PPR_2"/>
    <property type="match status" value="1"/>
</dbReference>
<evidence type="ECO:0000256" key="1">
    <source>
        <dbReference type="ARBA" id="ARBA00007626"/>
    </source>
</evidence>
<dbReference type="AlphaFoldDB" id="A5B4N9"/>
<dbReference type="Gene3D" id="1.25.40.10">
    <property type="entry name" value="Tetratricopeptide repeat domain"/>
    <property type="match status" value="1"/>
</dbReference>
<evidence type="ECO:0000313" key="5">
    <source>
        <dbReference type="EMBL" id="CAN76414.1"/>
    </source>
</evidence>
<evidence type="ECO:0000256" key="3">
    <source>
        <dbReference type="PROSITE-ProRule" id="PRU00708"/>
    </source>
</evidence>